<evidence type="ECO:0000313" key="1">
    <source>
        <dbReference type="EMBL" id="KAG1812103.1"/>
    </source>
</evidence>
<reference evidence="1" key="1">
    <citation type="journal article" date="2020" name="New Phytol.">
        <title>Comparative genomics reveals dynamic genome evolution in host specialist ectomycorrhizal fungi.</title>
        <authorList>
            <person name="Lofgren L.A."/>
            <person name="Nguyen N.H."/>
            <person name="Vilgalys R."/>
            <person name="Ruytinx J."/>
            <person name="Liao H.L."/>
            <person name="Branco S."/>
            <person name="Kuo A."/>
            <person name="LaButti K."/>
            <person name="Lipzen A."/>
            <person name="Andreopoulos W."/>
            <person name="Pangilinan J."/>
            <person name="Riley R."/>
            <person name="Hundley H."/>
            <person name="Na H."/>
            <person name="Barry K."/>
            <person name="Grigoriev I.V."/>
            <person name="Stajich J.E."/>
            <person name="Kennedy P.G."/>
        </authorList>
    </citation>
    <scope>NUCLEOTIDE SEQUENCE</scope>
    <source>
        <strain evidence="1">MN1</strain>
    </source>
</reference>
<comment type="caution">
    <text evidence="1">The sequence shown here is derived from an EMBL/GenBank/DDBJ whole genome shotgun (WGS) entry which is preliminary data.</text>
</comment>
<proteinExistence type="predicted"/>
<dbReference type="Proteomes" id="UP000807769">
    <property type="component" value="Unassembled WGS sequence"/>
</dbReference>
<organism evidence="1 2">
    <name type="scientific">Suillus subaureus</name>
    <dbReference type="NCBI Taxonomy" id="48587"/>
    <lineage>
        <taxon>Eukaryota</taxon>
        <taxon>Fungi</taxon>
        <taxon>Dikarya</taxon>
        <taxon>Basidiomycota</taxon>
        <taxon>Agaricomycotina</taxon>
        <taxon>Agaricomycetes</taxon>
        <taxon>Agaricomycetidae</taxon>
        <taxon>Boletales</taxon>
        <taxon>Suillineae</taxon>
        <taxon>Suillaceae</taxon>
        <taxon>Suillus</taxon>
    </lineage>
</organism>
<dbReference type="AlphaFoldDB" id="A0A9P7E6N7"/>
<dbReference type="EMBL" id="JABBWG010000027">
    <property type="protein sequence ID" value="KAG1812103.1"/>
    <property type="molecule type" value="Genomic_DNA"/>
</dbReference>
<keyword evidence="2" id="KW-1185">Reference proteome</keyword>
<dbReference type="RefSeq" id="XP_041190385.1">
    <property type="nucleotide sequence ID" value="XM_041333154.1"/>
</dbReference>
<protein>
    <recommendedName>
        <fullName evidence="3">CHAT domain-containing protein</fullName>
    </recommendedName>
</protein>
<sequence length="230" mass="26055">MKFSGFRSVIGSIWSVDDEVVQEVASAFYGNLVDGSGRLDCTRAAMALNKAVKKLRRNNIPLEQQIVFVHIGRVSDFRKIKRALSGESYGRMEFVRHREYGNVRQEHRRGGAEQTRLRYSSSIWSKGINKCAGWYGYSGRWLLSFSHTLKVIAALQVQQRCIPSEAVPPVMFLFVVVGSQLRMSRRRQYDNSSAAHLLMCTSPVVLLLSSPRNYESVYDRAGDTALTRRG</sequence>
<gene>
    <name evidence="1" type="ORF">BJ212DRAFT_1301637</name>
</gene>
<accession>A0A9P7E6N7</accession>
<dbReference type="OrthoDB" id="9991317at2759"/>
<evidence type="ECO:0008006" key="3">
    <source>
        <dbReference type="Google" id="ProtNLM"/>
    </source>
</evidence>
<evidence type="ECO:0000313" key="2">
    <source>
        <dbReference type="Proteomes" id="UP000807769"/>
    </source>
</evidence>
<name>A0A9P7E6N7_9AGAM</name>
<dbReference type="GeneID" id="64627171"/>